<reference evidence="11 12" key="1">
    <citation type="submission" date="2018-04" db="EMBL/GenBank/DDBJ databases">
        <title>The genome of golden apple snail Pomacea canaliculata provides insight into stress tolerance and invasive adaptation.</title>
        <authorList>
            <person name="Liu C."/>
            <person name="Liu B."/>
            <person name="Ren Y."/>
            <person name="Zhang Y."/>
            <person name="Wang H."/>
            <person name="Li S."/>
            <person name="Jiang F."/>
            <person name="Yin L."/>
            <person name="Zhang G."/>
            <person name="Qian W."/>
            <person name="Fan W."/>
        </authorList>
    </citation>
    <scope>NUCLEOTIDE SEQUENCE [LARGE SCALE GENOMIC DNA]</scope>
    <source>
        <strain evidence="11">SZHN2017</strain>
        <tissue evidence="11">Muscle</tissue>
    </source>
</reference>
<keyword evidence="8" id="KW-0539">Nucleus</keyword>
<organism evidence="11 12">
    <name type="scientific">Pomacea canaliculata</name>
    <name type="common">Golden apple snail</name>
    <dbReference type="NCBI Taxonomy" id="400727"/>
    <lineage>
        <taxon>Eukaryota</taxon>
        <taxon>Metazoa</taxon>
        <taxon>Spiralia</taxon>
        <taxon>Lophotrochozoa</taxon>
        <taxon>Mollusca</taxon>
        <taxon>Gastropoda</taxon>
        <taxon>Caenogastropoda</taxon>
        <taxon>Architaenioglossa</taxon>
        <taxon>Ampullarioidea</taxon>
        <taxon>Ampullariidae</taxon>
        <taxon>Pomacea</taxon>
    </lineage>
</organism>
<accession>A0A2T7NUI0</accession>
<dbReference type="OrthoDB" id="9999940at2759"/>
<dbReference type="Proteomes" id="UP000245119">
    <property type="component" value="Linkage Group LG9"/>
</dbReference>
<dbReference type="STRING" id="400727.A0A2T7NUI0"/>
<evidence type="ECO:0000256" key="2">
    <source>
        <dbReference type="ARBA" id="ARBA00004123"/>
    </source>
</evidence>
<feature type="compositionally biased region" description="Polar residues" evidence="10">
    <location>
        <begin position="76"/>
        <end position="91"/>
    </location>
</feature>
<evidence type="ECO:0000313" key="12">
    <source>
        <dbReference type="Proteomes" id="UP000245119"/>
    </source>
</evidence>
<keyword evidence="5" id="KW-0963">Cytoplasm</keyword>
<dbReference type="GO" id="GO:0005634">
    <property type="term" value="C:nucleus"/>
    <property type="evidence" value="ECO:0007669"/>
    <property type="project" value="UniProtKB-SubCell"/>
</dbReference>
<evidence type="ECO:0000256" key="7">
    <source>
        <dbReference type="ARBA" id="ARBA00023212"/>
    </source>
</evidence>
<dbReference type="AlphaFoldDB" id="A0A2T7NUI0"/>
<dbReference type="Pfam" id="PF15501">
    <property type="entry name" value="MDM1"/>
    <property type="match status" value="1"/>
</dbReference>
<evidence type="ECO:0000256" key="5">
    <source>
        <dbReference type="ARBA" id="ARBA00022490"/>
    </source>
</evidence>
<evidence type="ECO:0000256" key="9">
    <source>
        <dbReference type="ARBA" id="ARBA00045771"/>
    </source>
</evidence>
<evidence type="ECO:0000256" key="3">
    <source>
        <dbReference type="ARBA" id="ARBA00010494"/>
    </source>
</evidence>
<evidence type="ECO:0000256" key="6">
    <source>
        <dbReference type="ARBA" id="ARBA00022701"/>
    </source>
</evidence>
<feature type="region of interest" description="Disordered" evidence="10">
    <location>
        <begin position="475"/>
        <end position="494"/>
    </location>
</feature>
<keyword evidence="12" id="KW-1185">Reference proteome</keyword>
<evidence type="ECO:0000256" key="1">
    <source>
        <dbReference type="ARBA" id="ARBA00004114"/>
    </source>
</evidence>
<dbReference type="EMBL" id="PZQS01000009">
    <property type="protein sequence ID" value="PVD24837.1"/>
    <property type="molecule type" value="Genomic_DNA"/>
</dbReference>
<evidence type="ECO:0000256" key="10">
    <source>
        <dbReference type="SAM" id="MobiDB-lite"/>
    </source>
</evidence>
<proteinExistence type="inferred from homology"/>
<feature type="compositionally biased region" description="Basic and acidic residues" evidence="10">
    <location>
        <begin position="92"/>
        <end position="113"/>
    </location>
</feature>
<keyword evidence="6" id="KW-0493">Microtubule</keyword>
<sequence length="723" mass="80849">MLVELLVQLKDMFAVYCAVGISCEPALQHKKRVEGPPTSLSANLHETSGVKRREYALLGQQEKFAQNVQYLLKGPSSSDLSINLKENQNTNKRVDDKDVSPSKQMKIDAEKGFSKLKATPAATENKMETPASPPPTDHKPSNISDALKSNMPNKNLSDILQKETAGKNKAQVERNKQEHETRDESVLLKNKATYGQENQANHALKYKAGIAPQRKSKIKLSEYQKEFNWKQGKPASPLLTAEQMLYSEKLKPVPFKVSAATQSEYQRQFKDWCLLGPISPEPKVFQDAPEFQRKVKRSKSVGDNLQTAGSSLATSPKDLSQLRETEDNVKKSKPPIDYGKLRQIITEYRANYKAPTSYSYDQGAWKGAHPPHFFQQKTQVNQVAEQKAEEEGKVPVSTWFAEVLELRQRAQEYKRRAQGTHFSREHLAQLLAQQTGSRKTLNNDSVVSLDALALEPGPAALKLLPNNVIKSKSKLPLEEEGRNKQTQKAVDGKVSKAAWEENVAKDVENMETAADMVPDGMLGEEDQQKKHKTGPQNDLQLRMNEVTRKAEDDIEVEGRIPTPVLRNLTTGEVLPRASRHHLDLTTPCIGGVLLSSSDNQVFTPKSNDSCPSKSKEHFYSKQFTAEKTSPLYGKPTLDTHALRDDDSLSDRALELQYVSNPSSADISPLKGDKDKTNNEDDDILSVSAMSIASSSSLACEVYERAKKRRDHFWSHQKHGRATN</sequence>
<dbReference type="GO" id="GO:0008017">
    <property type="term" value="F:microtubule binding"/>
    <property type="evidence" value="ECO:0007669"/>
    <property type="project" value="InterPro"/>
</dbReference>
<evidence type="ECO:0000256" key="8">
    <source>
        <dbReference type="ARBA" id="ARBA00023242"/>
    </source>
</evidence>
<keyword evidence="7" id="KW-0206">Cytoskeleton</keyword>
<comment type="caution">
    <text evidence="11">The sequence shown here is derived from an EMBL/GenBank/DDBJ whole genome shotgun (WGS) entry which is preliminary data.</text>
</comment>
<evidence type="ECO:0000256" key="4">
    <source>
        <dbReference type="ARBA" id="ARBA00013508"/>
    </source>
</evidence>
<feature type="compositionally biased region" description="Basic and acidic residues" evidence="10">
    <location>
        <begin position="320"/>
        <end position="330"/>
    </location>
</feature>
<dbReference type="GO" id="GO:0005814">
    <property type="term" value="C:centriole"/>
    <property type="evidence" value="ECO:0007669"/>
    <property type="project" value="UniProtKB-SubCell"/>
</dbReference>
<dbReference type="PANTHER" id="PTHR32078">
    <property type="entry name" value="NUCLEAR PROTEIN MDM1"/>
    <property type="match status" value="1"/>
</dbReference>
<dbReference type="InterPro" id="IPR029136">
    <property type="entry name" value="MDM1"/>
</dbReference>
<comment type="subcellular location">
    <subcellularLocation>
        <location evidence="1">Cytoplasm</location>
        <location evidence="1">Cytoskeleton</location>
        <location evidence="1">Microtubule organizing center</location>
        <location evidence="1">Centrosome</location>
        <location evidence="1">Centriole</location>
    </subcellularLocation>
    <subcellularLocation>
        <location evidence="2">Nucleus</location>
    </subcellularLocation>
</comment>
<dbReference type="GO" id="GO:0046600">
    <property type="term" value="P:negative regulation of centriole replication"/>
    <property type="evidence" value="ECO:0007669"/>
    <property type="project" value="InterPro"/>
</dbReference>
<name>A0A2T7NUI0_POMCA</name>
<protein>
    <recommendedName>
        <fullName evidence="4">Nuclear protein MDM1</fullName>
    </recommendedName>
</protein>
<feature type="compositionally biased region" description="Polar residues" evidence="10">
    <location>
        <begin position="301"/>
        <end position="318"/>
    </location>
</feature>
<gene>
    <name evidence="11" type="ORF">C0Q70_15323</name>
</gene>
<evidence type="ECO:0000313" key="11">
    <source>
        <dbReference type="EMBL" id="PVD24837.1"/>
    </source>
</evidence>
<feature type="compositionally biased region" description="Basic and acidic residues" evidence="10">
    <location>
        <begin position="160"/>
        <end position="184"/>
    </location>
</feature>
<feature type="region of interest" description="Disordered" evidence="10">
    <location>
        <begin position="659"/>
        <end position="680"/>
    </location>
</feature>
<dbReference type="PANTHER" id="PTHR32078:SF1">
    <property type="entry name" value="NUCLEAR PROTEIN MDM1"/>
    <property type="match status" value="1"/>
</dbReference>
<comment type="similarity">
    <text evidence="3">Belongs to the MDM1 family.</text>
</comment>
<dbReference type="GO" id="GO:0005874">
    <property type="term" value="C:microtubule"/>
    <property type="evidence" value="ECO:0007669"/>
    <property type="project" value="UniProtKB-KW"/>
</dbReference>
<comment type="function">
    <text evidence="9">Microtubule-binding protein that negatively regulates centriole duplication. Binds to and stabilizes microtubules.</text>
</comment>
<feature type="region of interest" description="Disordered" evidence="10">
    <location>
        <begin position="76"/>
        <end position="184"/>
    </location>
</feature>
<feature type="region of interest" description="Disordered" evidence="10">
    <location>
        <begin position="295"/>
        <end position="334"/>
    </location>
</feature>